<dbReference type="eggNOG" id="COG3706">
    <property type="taxonomic scope" value="Bacteria"/>
</dbReference>
<dbReference type="AlphaFoldDB" id="A1S874"/>
<keyword evidence="4" id="KW-1133">Transmembrane helix</keyword>
<dbReference type="SUPFAM" id="SSF55073">
    <property type="entry name" value="Nucleotide cyclase"/>
    <property type="match status" value="1"/>
</dbReference>
<evidence type="ECO:0000256" key="4">
    <source>
        <dbReference type="SAM" id="Phobius"/>
    </source>
</evidence>
<dbReference type="STRING" id="326297.Sama_2376"/>
<comment type="cofactor">
    <cofactor evidence="1">
        <name>Mg(2+)</name>
        <dbReference type="ChEBI" id="CHEBI:18420"/>
    </cofactor>
</comment>
<feature type="domain" description="GGDEF" evidence="5">
    <location>
        <begin position="432"/>
        <end position="568"/>
    </location>
</feature>
<evidence type="ECO:0000256" key="3">
    <source>
        <dbReference type="ARBA" id="ARBA00034247"/>
    </source>
</evidence>
<feature type="transmembrane region" description="Helical" evidence="4">
    <location>
        <begin position="12"/>
        <end position="32"/>
    </location>
</feature>
<sequence length="581" mass="65764">MRPLQSLKRKLTILFYLISLMTVGIGIIAVSLSQSLKLQVDAMVANDLAEVRLAMSQVRLAEQLQTTVAKLKNVVDDTERSDLLRELSAQWQQLLNGTQKLGSFHHSDDQTSALGEQAIMQQQMLSTLARLDEFSSQALLSRLQVANLIQNLNDMQAGFVREYRDNLGNLDERARDAMTQGNIPALNSLLSDHHINSEFLHLGERLFATLLRTTEHLPPVEINSLQRQSLRLLREMEPLVSQLNDRESADNWLAQLKHQMVGSDNLFELSRNQQKRRAVAGTHFDEHANMARQSADFFQEEFRQRDENIRNASLDLKRDAMAFLVLIVVAGIVYCGLIWLTNWHFIAKGIINPVIATRNAMNDIVNEKLDTVLPKADNLELQQMVSSLETLKSYAAQVKAISEIDGLTGIHNRRYFDLKLDAALARHQKEHIHLGLIMFDLDYFKQFNDTYGHLAGDQCLKDVVNRIKQLLPNGNETFARYGGEEFVLLVQGYDWRALRQIAEDIRESIVTLAIPHRQTPQGIATLSLGIAHLPQDQRATAQELIATGDTALYRAKRRGKNCCEFMVVSTSYEPKPGDPLI</sequence>
<dbReference type="CDD" id="cd01949">
    <property type="entry name" value="GGDEF"/>
    <property type="match status" value="1"/>
</dbReference>
<dbReference type="InterPro" id="IPR050469">
    <property type="entry name" value="Diguanylate_Cyclase"/>
</dbReference>
<name>A1S874_SHEAM</name>
<accession>A1S874</accession>
<keyword evidence="4" id="KW-0472">Membrane</keyword>
<dbReference type="PANTHER" id="PTHR45138:SF9">
    <property type="entry name" value="DIGUANYLATE CYCLASE DGCM-RELATED"/>
    <property type="match status" value="1"/>
</dbReference>
<evidence type="ECO:0000259" key="5">
    <source>
        <dbReference type="PROSITE" id="PS50887"/>
    </source>
</evidence>
<dbReference type="EC" id="2.7.7.65" evidence="2"/>
<dbReference type="InterPro" id="IPR000160">
    <property type="entry name" value="GGDEF_dom"/>
</dbReference>
<dbReference type="GO" id="GO:0005886">
    <property type="term" value="C:plasma membrane"/>
    <property type="evidence" value="ECO:0007669"/>
    <property type="project" value="TreeGrafter"/>
</dbReference>
<evidence type="ECO:0000256" key="2">
    <source>
        <dbReference type="ARBA" id="ARBA00012528"/>
    </source>
</evidence>
<keyword evidence="7" id="KW-1185">Reference proteome</keyword>
<dbReference type="NCBIfam" id="TIGR00254">
    <property type="entry name" value="GGDEF"/>
    <property type="match status" value="1"/>
</dbReference>
<dbReference type="HOGENOM" id="CLU_469202_0_0_6"/>
<dbReference type="InterPro" id="IPR029787">
    <property type="entry name" value="Nucleotide_cyclase"/>
</dbReference>
<dbReference type="GO" id="GO:0052621">
    <property type="term" value="F:diguanylate cyclase activity"/>
    <property type="evidence" value="ECO:0007669"/>
    <property type="project" value="UniProtKB-EC"/>
</dbReference>
<keyword evidence="4" id="KW-0812">Transmembrane</keyword>
<dbReference type="PROSITE" id="PS50887">
    <property type="entry name" value="GGDEF"/>
    <property type="match status" value="1"/>
</dbReference>
<evidence type="ECO:0000256" key="1">
    <source>
        <dbReference type="ARBA" id="ARBA00001946"/>
    </source>
</evidence>
<dbReference type="KEGG" id="saz:Sama_2376"/>
<dbReference type="GO" id="GO:0043709">
    <property type="term" value="P:cell adhesion involved in single-species biofilm formation"/>
    <property type="evidence" value="ECO:0007669"/>
    <property type="project" value="TreeGrafter"/>
</dbReference>
<dbReference type="Gene3D" id="3.30.70.270">
    <property type="match status" value="1"/>
</dbReference>
<evidence type="ECO:0000313" key="6">
    <source>
        <dbReference type="EMBL" id="ABM00581.1"/>
    </source>
</evidence>
<feature type="transmembrane region" description="Helical" evidence="4">
    <location>
        <begin position="320"/>
        <end position="340"/>
    </location>
</feature>
<reference evidence="6 7" key="1">
    <citation type="submission" date="2006-12" db="EMBL/GenBank/DDBJ databases">
        <title>Complete sequence of Shewanella amazonensis SB2B.</title>
        <authorList>
            <consortium name="US DOE Joint Genome Institute"/>
            <person name="Copeland A."/>
            <person name="Lucas S."/>
            <person name="Lapidus A."/>
            <person name="Barry K."/>
            <person name="Detter J.C."/>
            <person name="Glavina del Rio T."/>
            <person name="Hammon N."/>
            <person name="Israni S."/>
            <person name="Dalin E."/>
            <person name="Tice H."/>
            <person name="Pitluck S."/>
            <person name="Munk A.C."/>
            <person name="Brettin T."/>
            <person name="Bruce D."/>
            <person name="Han C."/>
            <person name="Tapia R."/>
            <person name="Gilna P."/>
            <person name="Schmutz J."/>
            <person name="Larimer F."/>
            <person name="Land M."/>
            <person name="Hauser L."/>
            <person name="Kyrpides N."/>
            <person name="Mikhailova N."/>
            <person name="Fredrickson J."/>
            <person name="Richardson P."/>
        </authorList>
    </citation>
    <scope>NUCLEOTIDE SEQUENCE [LARGE SCALE GENOMIC DNA]</scope>
    <source>
        <strain evidence="7">ATCC BAA-1098 / SB2B</strain>
    </source>
</reference>
<gene>
    <name evidence="6" type="ordered locus">Sama_2376</name>
</gene>
<dbReference type="OrthoDB" id="6247894at2"/>
<dbReference type="GO" id="GO:1902201">
    <property type="term" value="P:negative regulation of bacterial-type flagellum-dependent cell motility"/>
    <property type="evidence" value="ECO:0007669"/>
    <property type="project" value="TreeGrafter"/>
</dbReference>
<dbReference type="RefSeq" id="WP_011760488.1">
    <property type="nucleotide sequence ID" value="NC_008700.1"/>
</dbReference>
<dbReference type="EMBL" id="CP000507">
    <property type="protein sequence ID" value="ABM00581.1"/>
    <property type="molecule type" value="Genomic_DNA"/>
</dbReference>
<dbReference type="Pfam" id="PF00990">
    <property type="entry name" value="GGDEF"/>
    <property type="match status" value="1"/>
</dbReference>
<comment type="catalytic activity">
    <reaction evidence="3">
        <text>2 GTP = 3',3'-c-di-GMP + 2 diphosphate</text>
        <dbReference type="Rhea" id="RHEA:24898"/>
        <dbReference type="ChEBI" id="CHEBI:33019"/>
        <dbReference type="ChEBI" id="CHEBI:37565"/>
        <dbReference type="ChEBI" id="CHEBI:58805"/>
        <dbReference type="EC" id="2.7.7.65"/>
    </reaction>
</comment>
<organism evidence="6 7">
    <name type="scientific">Shewanella amazonensis (strain ATCC BAA-1098 / SB2B)</name>
    <dbReference type="NCBI Taxonomy" id="326297"/>
    <lineage>
        <taxon>Bacteria</taxon>
        <taxon>Pseudomonadati</taxon>
        <taxon>Pseudomonadota</taxon>
        <taxon>Gammaproteobacteria</taxon>
        <taxon>Alteromonadales</taxon>
        <taxon>Shewanellaceae</taxon>
        <taxon>Shewanella</taxon>
    </lineage>
</organism>
<dbReference type="InterPro" id="IPR043128">
    <property type="entry name" value="Rev_trsase/Diguanyl_cyclase"/>
</dbReference>
<dbReference type="Proteomes" id="UP000009175">
    <property type="component" value="Chromosome"/>
</dbReference>
<evidence type="ECO:0000313" key="7">
    <source>
        <dbReference type="Proteomes" id="UP000009175"/>
    </source>
</evidence>
<dbReference type="SMART" id="SM00267">
    <property type="entry name" value="GGDEF"/>
    <property type="match status" value="1"/>
</dbReference>
<proteinExistence type="predicted"/>
<protein>
    <recommendedName>
        <fullName evidence="2">diguanylate cyclase</fullName>
        <ecNumber evidence="2">2.7.7.65</ecNumber>
    </recommendedName>
</protein>
<dbReference type="PANTHER" id="PTHR45138">
    <property type="entry name" value="REGULATORY COMPONENTS OF SENSORY TRANSDUCTION SYSTEM"/>
    <property type="match status" value="1"/>
</dbReference>
<dbReference type="FunFam" id="3.30.70.270:FF:000001">
    <property type="entry name" value="Diguanylate cyclase domain protein"/>
    <property type="match status" value="1"/>
</dbReference>